<dbReference type="NCBIfam" id="TIGR01422">
    <property type="entry name" value="phosphonatase"/>
    <property type="match status" value="1"/>
</dbReference>
<keyword evidence="1 2" id="KW-0704">Schiff base</keyword>
<feature type="active site" description="Schiff-base intermediate with substrate" evidence="2">
    <location>
        <position position="53"/>
    </location>
</feature>
<keyword evidence="4" id="KW-1185">Reference proteome</keyword>
<dbReference type="SUPFAM" id="SSF56784">
    <property type="entry name" value="HAD-like"/>
    <property type="match status" value="1"/>
</dbReference>
<dbReference type="InterPro" id="IPR006323">
    <property type="entry name" value="Phosphonoacetald_hydro"/>
</dbReference>
<comment type="subunit">
    <text evidence="2">Homodimer.</text>
</comment>
<dbReference type="InterPro" id="IPR023214">
    <property type="entry name" value="HAD_sf"/>
</dbReference>
<dbReference type="NCBIfam" id="TIGR01509">
    <property type="entry name" value="HAD-SF-IA-v3"/>
    <property type="match status" value="1"/>
</dbReference>
<comment type="cofactor">
    <cofactor evidence="2">
        <name>Mg(2+)</name>
        <dbReference type="ChEBI" id="CHEBI:18420"/>
    </cofactor>
    <text evidence="2">Binds 1 Mg(2+) ion per subunit.</text>
</comment>
<evidence type="ECO:0000313" key="4">
    <source>
        <dbReference type="Proteomes" id="UP000603602"/>
    </source>
</evidence>
<dbReference type="SFLD" id="SFLDG01135">
    <property type="entry name" value="C1.5.6:_HAD__Beta-PGM__Phospha"/>
    <property type="match status" value="1"/>
</dbReference>
<dbReference type="SFLD" id="SFLDS00003">
    <property type="entry name" value="Haloacid_Dehalogenase"/>
    <property type="match status" value="1"/>
</dbReference>
<protein>
    <recommendedName>
        <fullName evidence="2">Phosphonoacetaldehyde hydrolase</fullName>
        <shortName evidence="2">Phosphonatase</shortName>
        <ecNumber evidence="2">3.11.1.1</ecNumber>
    </recommendedName>
    <alternativeName>
        <fullName evidence="2">Phosphonoacetaldehyde phosphonohydrolase</fullName>
    </alternativeName>
</protein>
<evidence type="ECO:0000256" key="1">
    <source>
        <dbReference type="ARBA" id="ARBA00023270"/>
    </source>
</evidence>
<evidence type="ECO:0000313" key="3">
    <source>
        <dbReference type="EMBL" id="MBD8501842.1"/>
    </source>
</evidence>
<keyword evidence="2" id="KW-0479">Metal-binding</keyword>
<evidence type="ECO:0000256" key="2">
    <source>
        <dbReference type="HAMAP-Rule" id="MF_01375"/>
    </source>
</evidence>
<dbReference type="SFLD" id="SFLDG01129">
    <property type="entry name" value="C1.5:_HAD__Beta-PGM__Phosphata"/>
    <property type="match status" value="1"/>
</dbReference>
<comment type="caution">
    <text evidence="3">The sequence shown here is derived from an EMBL/GenBank/DDBJ whole genome shotgun (WGS) entry which is preliminary data.</text>
</comment>
<comment type="similarity">
    <text evidence="2">Belongs to the HAD-like hydrolase superfamily. PhnX family.</text>
</comment>
<name>A0ABR9B641_9RHOO</name>
<dbReference type="EC" id="3.11.1.1" evidence="2"/>
<organism evidence="3 4">
    <name type="scientific">Thauera sedimentorum</name>
    <dbReference type="NCBI Taxonomy" id="2767595"/>
    <lineage>
        <taxon>Bacteria</taxon>
        <taxon>Pseudomonadati</taxon>
        <taxon>Pseudomonadota</taxon>
        <taxon>Betaproteobacteria</taxon>
        <taxon>Rhodocyclales</taxon>
        <taxon>Zoogloeaceae</taxon>
        <taxon>Thauera</taxon>
    </lineage>
</organism>
<keyword evidence="2" id="KW-0460">Magnesium</keyword>
<comment type="function">
    <text evidence="2">Involved in phosphonate degradation.</text>
</comment>
<dbReference type="EMBL" id="JACYTO010000001">
    <property type="protein sequence ID" value="MBD8501842.1"/>
    <property type="molecule type" value="Genomic_DNA"/>
</dbReference>
<dbReference type="Proteomes" id="UP000603602">
    <property type="component" value="Unassembled WGS sequence"/>
</dbReference>
<dbReference type="Gene3D" id="3.40.50.1000">
    <property type="entry name" value="HAD superfamily/HAD-like"/>
    <property type="match status" value="1"/>
</dbReference>
<dbReference type="PANTHER" id="PTHR43434:SF19">
    <property type="entry name" value="PHOSPHONOACETALDEHYDE HYDROLASE"/>
    <property type="match status" value="1"/>
</dbReference>
<dbReference type="InterPro" id="IPR036412">
    <property type="entry name" value="HAD-like_sf"/>
</dbReference>
<feature type="active site" description="Nucleophile" evidence="2">
    <location>
        <position position="11"/>
    </location>
</feature>
<feature type="binding site" evidence="2">
    <location>
        <position position="187"/>
    </location>
    <ligand>
        <name>Mg(2+)</name>
        <dbReference type="ChEBI" id="CHEBI:18420"/>
    </ligand>
</feature>
<proteinExistence type="inferred from homology"/>
<dbReference type="RefSeq" id="WP_187716661.1">
    <property type="nucleotide sequence ID" value="NZ_JACTAH010000001.1"/>
</dbReference>
<dbReference type="HAMAP" id="MF_01375">
    <property type="entry name" value="PhnX"/>
    <property type="match status" value="1"/>
</dbReference>
<dbReference type="InterPro" id="IPR050155">
    <property type="entry name" value="HAD-like_hydrolase_sf"/>
</dbReference>
<dbReference type="InterPro" id="IPR006439">
    <property type="entry name" value="HAD-SF_hydro_IA"/>
</dbReference>
<accession>A0ABR9B641</accession>
<dbReference type="Pfam" id="PF00702">
    <property type="entry name" value="Hydrolase"/>
    <property type="match status" value="1"/>
</dbReference>
<feature type="binding site" evidence="2">
    <location>
        <position position="11"/>
    </location>
    <ligand>
        <name>Mg(2+)</name>
        <dbReference type="ChEBI" id="CHEBI:18420"/>
    </ligand>
</feature>
<comment type="catalytic activity">
    <reaction evidence="2">
        <text>phosphonoacetaldehyde + H2O = acetaldehyde + phosphate + H(+)</text>
        <dbReference type="Rhea" id="RHEA:18905"/>
        <dbReference type="ChEBI" id="CHEBI:15343"/>
        <dbReference type="ChEBI" id="CHEBI:15377"/>
        <dbReference type="ChEBI" id="CHEBI:15378"/>
        <dbReference type="ChEBI" id="CHEBI:43474"/>
        <dbReference type="ChEBI" id="CHEBI:58383"/>
        <dbReference type="EC" id="3.11.1.1"/>
    </reaction>
</comment>
<reference evidence="4" key="1">
    <citation type="submission" date="2023-07" db="EMBL/GenBank/DDBJ databases">
        <title>Thauera sp. CAU 1555 isolated from sand of Yaerae Beach.</title>
        <authorList>
            <person name="Kim W."/>
        </authorList>
    </citation>
    <scope>NUCLEOTIDE SEQUENCE [LARGE SCALE GENOMIC DNA]</scope>
    <source>
        <strain evidence="4">CAU 1555</strain>
    </source>
</reference>
<dbReference type="Gene3D" id="1.10.150.240">
    <property type="entry name" value="Putative phosphatase, domain 2"/>
    <property type="match status" value="1"/>
</dbReference>
<dbReference type="PANTHER" id="PTHR43434">
    <property type="entry name" value="PHOSPHOGLYCOLATE PHOSPHATASE"/>
    <property type="match status" value="1"/>
</dbReference>
<dbReference type="InterPro" id="IPR023198">
    <property type="entry name" value="PGP-like_dom2"/>
</dbReference>
<sequence length="270" mass="29067">MQAKLEAVIFDWAGTIVDFGSFAPTQIFVDAFRQAFRFDLSLAEARGPMGLGKWQHIEALGRDAQIDARWRAQFGRAMSNEDIDHIYRTFLPLQAERVAAHADLIPGALEAVDALRRRGLKIGSTTGYPRQVMEKLLDVAARNGYAPDCVVCADDLAAGSRPGPWMALQCVQDLAIGAVSHCVKVDDTVPGIAEGLNAGMWTVGVALSGSPAGMTLDEYRAASPEKLNGVRERVGTELRAAGAHHVVDSVADLAHVLDRIEQQLAAGVRP</sequence>
<keyword evidence="2 3" id="KW-0378">Hydrolase</keyword>
<feature type="binding site" evidence="2">
    <location>
        <position position="13"/>
    </location>
    <ligand>
        <name>Mg(2+)</name>
        <dbReference type="ChEBI" id="CHEBI:18420"/>
    </ligand>
</feature>
<gene>
    <name evidence="2" type="primary">phnX</name>
    <name evidence="3" type="ORF">IFO67_03000</name>
</gene>
<dbReference type="GO" id="GO:0050194">
    <property type="term" value="F:phosphonoacetaldehyde hydrolase activity"/>
    <property type="evidence" value="ECO:0007669"/>
    <property type="project" value="UniProtKB-EC"/>
</dbReference>